<dbReference type="SUPFAM" id="SSF51905">
    <property type="entry name" value="FAD/NAD(P)-binding domain"/>
    <property type="match status" value="2"/>
</dbReference>
<proteinExistence type="inferred from homology"/>
<keyword evidence="5" id="KW-0560">Oxidoreductase</keyword>
<comment type="cofactor">
    <cofactor evidence="1">
        <name>FAD</name>
        <dbReference type="ChEBI" id="CHEBI:57692"/>
    </cofactor>
</comment>
<protein>
    <submittedName>
        <fullName evidence="7">Uncharacterized protein</fullName>
    </submittedName>
</protein>
<organism evidence="7 8">
    <name type="scientific">Monascus purpureus</name>
    <name type="common">Red mold</name>
    <name type="synonym">Monascus anka</name>
    <dbReference type="NCBI Taxonomy" id="5098"/>
    <lineage>
        <taxon>Eukaryota</taxon>
        <taxon>Fungi</taxon>
        <taxon>Dikarya</taxon>
        <taxon>Ascomycota</taxon>
        <taxon>Pezizomycotina</taxon>
        <taxon>Eurotiomycetes</taxon>
        <taxon>Eurotiomycetidae</taxon>
        <taxon>Eurotiales</taxon>
        <taxon>Aspergillaceae</taxon>
        <taxon>Monascus</taxon>
    </lineage>
</organism>
<evidence type="ECO:0000256" key="2">
    <source>
        <dbReference type="ARBA" id="ARBA00010139"/>
    </source>
</evidence>
<comment type="caution">
    <text evidence="7">The sequence shown here is derived from an EMBL/GenBank/DDBJ whole genome shotgun (WGS) entry which is preliminary data.</text>
</comment>
<evidence type="ECO:0000256" key="6">
    <source>
        <dbReference type="SAM" id="Phobius"/>
    </source>
</evidence>
<evidence type="ECO:0000256" key="1">
    <source>
        <dbReference type="ARBA" id="ARBA00001974"/>
    </source>
</evidence>
<keyword evidence="6" id="KW-1133">Transmembrane helix</keyword>
<dbReference type="InterPro" id="IPR020946">
    <property type="entry name" value="Flavin_mOase-like"/>
</dbReference>
<dbReference type="GO" id="GO:0050661">
    <property type="term" value="F:NADP binding"/>
    <property type="evidence" value="ECO:0007669"/>
    <property type="project" value="InterPro"/>
</dbReference>
<name>A0A507QVG2_MONPU</name>
<dbReference type="AlphaFoldDB" id="A0A507QVG2"/>
<dbReference type="PANTHER" id="PTHR42877">
    <property type="entry name" value="L-ORNITHINE N(5)-MONOOXYGENASE-RELATED"/>
    <property type="match status" value="1"/>
</dbReference>
<feature type="transmembrane region" description="Helical" evidence="6">
    <location>
        <begin position="509"/>
        <end position="530"/>
    </location>
</feature>
<dbReference type="Gene3D" id="3.50.50.60">
    <property type="entry name" value="FAD/NAD(P)-binding domain"/>
    <property type="match status" value="2"/>
</dbReference>
<evidence type="ECO:0000256" key="5">
    <source>
        <dbReference type="ARBA" id="ARBA00023002"/>
    </source>
</evidence>
<dbReference type="Proteomes" id="UP000319663">
    <property type="component" value="Unassembled WGS sequence"/>
</dbReference>
<keyword evidence="4" id="KW-0274">FAD</keyword>
<dbReference type="Pfam" id="PF00743">
    <property type="entry name" value="FMO-like"/>
    <property type="match status" value="1"/>
</dbReference>
<dbReference type="InterPro" id="IPR036188">
    <property type="entry name" value="FAD/NAD-bd_sf"/>
</dbReference>
<dbReference type="STRING" id="5098.A0A507QVG2"/>
<dbReference type="PANTHER" id="PTHR42877:SF4">
    <property type="entry name" value="FAD_NAD(P)-BINDING DOMAIN-CONTAINING PROTEIN-RELATED"/>
    <property type="match status" value="1"/>
</dbReference>
<gene>
    <name evidence="7" type="ORF">MPDQ_007924</name>
</gene>
<keyword evidence="8" id="KW-1185">Reference proteome</keyword>
<keyword evidence="6" id="KW-0472">Membrane</keyword>
<keyword evidence="3" id="KW-0285">Flavoprotein</keyword>
<dbReference type="EMBL" id="VIFY01000090">
    <property type="protein sequence ID" value="TQB71003.1"/>
    <property type="molecule type" value="Genomic_DNA"/>
</dbReference>
<comment type="similarity">
    <text evidence="2">Belongs to the FAD-binding monooxygenase family.</text>
</comment>
<sequence length="538" mass="61108">MCTAIDLMRRSKCHDFIILEKGSRVGGTWNDNRYPGACCDIWSSLYSYSFEQKADWTREYPGQEELLEYLTGVAQKYGLYKFIRFNSAVQEARWDDSALKWKIKVKVSGDKDSQFVDSYEVTADFLVSAVGQLNVPQQPNIPGLDSFQGKLMHSARWDWSYDLTGRRVAVIGNGASAAQIVPEIAKSASQVTVYQRHPNWVIPRQDRVIGPIERALLNYIPPLRWRKRAEMMDYRESFYEAVTDSESAFAGEIRRMCITSMQAQLPDKPELWKSLTPDYSPGCKRVLMSDDYYPALNRKHVYLETRPIKRITGTGIETLDNELREFDLIVTATGFRSVEFLYPIQIHGVNGRALSDIWKDGAVAYCGMTVEDLPNFAMLYGPNTNLGHNSIILMIEAQSRYISTLVSQIILAQRRGATLALRPKTEALQLSNDQVQSILRKSSFADPKCNSWYKTEDGRITNNWSGTVVEYQKQLSSVRWDDYIVEGTAKPLMEKKRATSIGRVREETFVGRASLLLGMASLLVALGSYYTKGSILLR</sequence>
<accession>A0A507QVG2</accession>
<dbReference type="InterPro" id="IPR051209">
    <property type="entry name" value="FAD-bind_Monooxygenase_sf"/>
</dbReference>
<evidence type="ECO:0000256" key="4">
    <source>
        <dbReference type="ARBA" id="ARBA00022827"/>
    </source>
</evidence>
<dbReference type="GO" id="GO:0004499">
    <property type="term" value="F:N,N-dimethylaniline monooxygenase activity"/>
    <property type="evidence" value="ECO:0007669"/>
    <property type="project" value="InterPro"/>
</dbReference>
<evidence type="ECO:0000313" key="8">
    <source>
        <dbReference type="Proteomes" id="UP000319663"/>
    </source>
</evidence>
<evidence type="ECO:0000313" key="7">
    <source>
        <dbReference type="EMBL" id="TQB71003.1"/>
    </source>
</evidence>
<keyword evidence="6" id="KW-0812">Transmembrane</keyword>
<reference evidence="7 8" key="1">
    <citation type="submission" date="2019-06" db="EMBL/GenBank/DDBJ databases">
        <title>Wine fermentation using esterase from Monascus purpureus.</title>
        <authorList>
            <person name="Geng C."/>
            <person name="Zhang Y."/>
        </authorList>
    </citation>
    <scope>NUCLEOTIDE SEQUENCE [LARGE SCALE GENOMIC DNA]</scope>
    <source>
        <strain evidence="7">HQ1</strain>
    </source>
</reference>
<evidence type="ECO:0000256" key="3">
    <source>
        <dbReference type="ARBA" id="ARBA00022630"/>
    </source>
</evidence>
<dbReference type="GO" id="GO:0050660">
    <property type="term" value="F:flavin adenine dinucleotide binding"/>
    <property type="evidence" value="ECO:0007669"/>
    <property type="project" value="InterPro"/>
</dbReference>